<comment type="subunit">
    <text evidence="1 12">Homodimer.</text>
</comment>
<dbReference type="GO" id="GO:0046348">
    <property type="term" value="P:amino sugar catabolic process"/>
    <property type="evidence" value="ECO:0007669"/>
    <property type="project" value="InterPro"/>
</dbReference>
<comment type="caution">
    <text evidence="14">The sequence shown here is derived from an EMBL/GenBank/DDBJ whole genome shotgun (WGS) entry which is preliminary data.</text>
</comment>
<dbReference type="PANTHER" id="PTHR10088">
    <property type="entry name" value="GLUCOKINASE REGULATORY PROTEIN"/>
    <property type="match status" value="1"/>
</dbReference>
<evidence type="ECO:0000313" key="14">
    <source>
        <dbReference type="EMBL" id="MBA4494073.1"/>
    </source>
</evidence>
<evidence type="ECO:0000256" key="7">
    <source>
        <dbReference type="ARBA" id="ARBA00061234"/>
    </source>
</evidence>
<dbReference type="InterPro" id="IPR040190">
    <property type="entry name" value="MURQ/GCKR"/>
</dbReference>
<dbReference type="InterPro" id="IPR046348">
    <property type="entry name" value="SIS_dom_sf"/>
</dbReference>
<comment type="catalytic activity">
    <reaction evidence="4 12">
        <text>N-acetyl-D-muramate 6-phosphate + H2O = N-acetyl-D-glucosamine 6-phosphate + (R)-lactate</text>
        <dbReference type="Rhea" id="RHEA:26410"/>
        <dbReference type="ChEBI" id="CHEBI:15377"/>
        <dbReference type="ChEBI" id="CHEBI:16004"/>
        <dbReference type="ChEBI" id="CHEBI:57513"/>
        <dbReference type="ChEBI" id="CHEBI:58722"/>
        <dbReference type="EC" id="4.2.1.126"/>
    </reaction>
</comment>
<dbReference type="GO" id="GO:0097173">
    <property type="term" value="P:N-acetylmuramic acid catabolic process"/>
    <property type="evidence" value="ECO:0007669"/>
    <property type="project" value="UniProtKB-UniPathway"/>
</dbReference>
<evidence type="ECO:0000256" key="1">
    <source>
        <dbReference type="ARBA" id="ARBA00011738"/>
    </source>
</evidence>
<accession>A0A7W2A8Q3</accession>
<sequence>MNSDLSRLVTEQINERSKQLDQMDSLQIVQLMNEEDHQVPKAIQSILPEVAKTVDQIADTIRKGGRIFYIGAGTSGRLGVLDASECPPTFRTEPELFQGIVAGGDVALRSAVEGAEDSEEAGVRDLQERSFSAGDFLVGLAASGRTPYVCGAVQYANQIGAKTAAITCNPGSVLGQMAQFKLEVNVGPEVLVGSTRLKSGTAQKMILNMLSTASMVRLGKTYQNLMVDLKPSNFKLKDRALRIIRTTTGVNEQEADRALLACGDEVKTAMVMILADVTPEEARHRLERAKGRVADALQL</sequence>
<dbReference type="Pfam" id="PF22645">
    <property type="entry name" value="GKRP_SIS_N"/>
    <property type="match status" value="1"/>
</dbReference>
<evidence type="ECO:0000256" key="11">
    <source>
        <dbReference type="ARBA" id="ARBA00084049"/>
    </source>
</evidence>
<dbReference type="PANTHER" id="PTHR10088:SF4">
    <property type="entry name" value="GLUCOKINASE REGULATORY PROTEIN"/>
    <property type="match status" value="1"/>
</dbReference>
<dbReference type="FunFam" id="3.40.50.10490:FF:000014">
    <property type="entry name" value="N-acetylmuramic acid 6-phosphate etherase"/>
    <property type="match status" value="1"/>
</dbReference>
<proteinExistence type="inferred from homology"/>
<dbReference type="Gene3D" id="1.10.8.1080">
    <property type="match status" value="1"/>
</dbReference>
<dbReference type="EC" id="4.2.1.126" evidence="8 12"/>
<dbReference type="NCBIfam" id="NF009222">
    <property type="entry name" value="PRK12570.1"/>
    <property type="match status" value="1"/>
</dbReference>
<name>A0A7W2A8Q3_9BACL</name>
<dbReference type="NCBIfam" id="NF003915">
    <property type="entry name" value="PRK05441.1"/>
    <property type="match status" value="1"/>
</dbReference>
<reference evidence="14 15" key="1">
    <citation type="submission" date="2020-07" db="EMBL/GenBank/DDBJ databases">
        <authorList>
            <person name="Feng H."/>
        </authorList>
    </citation>
    <scope>NUCLEOTIDE SEQUENCE [LARGE SCALE GENOMIC DNA]</scope>
    <source>
        <strain evidence="15">s-10</strain>
    </source>
</reference>
<evidence type="ECO:0000256" key="6">
    <source>
        <dbReference type="ARBA" id="ARBA00060672"/>
    </source>
</evidence>
<dbReference type="NCBIfam" id="TIGR00274">
    <property type="entry name" value="N-acetylmuramic acid 6-phosphate etherase"/>
    <property type="match status" value="1"/>
</dbReference>
<comment type="miscellaneous">
    <text evidence="12">A lyase-type mechanism (elimination/hydration) is suggested for the cleavage of the lactyl ether bond of MurNAc 6-phosphate, with the formation of an alpha,beta-unsaturated aldehyde intermediate with (E)-stereochemistry, followed by the syn addition of water to give product.</text>
</comment>
<comment type="pathway">
    <text evidence="12">Amino-sugar metabolism; N-acetylmuramate degradation.</text>
</comment>
<dbReference type="HAMAP" id="MF_00068">
    <property type="entry name" value="MurQ"/>
    <property type="match status" value="1"/>
</dbReference>
<dbReference type="EMBL" id="JACEIQ010000005">
    <property type="protein sequence ID" value="MBA4494073.1"/>
    <property type="molecule type" value="Genomic_DNA"/>
</dbReference>
<evidence type="ECO:0000256" key="3">
    <source>
        <dbReference type="ARBA" id="ARBA00023277"/>
    </source>
</evidence>
<comment type="function">
    <text evidence="12">Specifically catalyzes the cleavage of the D-lactyl ether substituent of MurNAc 6-phosphate, producing GlcNAc 6-phosphate and D-lactate.</text>
</comment>
<evidence type="ECO:0000256" key="9">
    <source>
        <dbReference type="ARBA" id="ARBA00070061"/>
    </source>
</evidence>
<evidence type="ECO:0000256" key="12">
    <source>
        <dbReference type="HAMAP-Rule" id="MF_00068"/>
    </source>
</evidence>
<comment type="pathway">
    <text evidence="5">Amino-sugar metabolism; 1,6-anhydro-N-acetylmuramate degradation.</text>
</comment>
<comment type="pathway">
    <text evidence="6">Cell wall biogenesis.</text>
</comment>
<dbReference type="GO" id="GO:0016835">
    <property type="term" value="F:carbon-oxygen lyase activity"/>
    <property type="evidence" value="ECO:0007669"/>
    <property type="project" value="UniProtKB-UniRule"/>
</dbReference>
<feature type="active site" description="Proton donor" evidence="12">
    <location>
        <position position="85"/>
    </location>
</feature>
<protein>
    <recommendedName>
        <fullName evidence="9 12">N-acetylmuramic acid 6-phosphate etherase</fullName>
        <shortName evidence="12">MurNAc-6-P etherase</shortName>
        <ecNumber evidence="8 12">4.2.1.126</ecNumber>
    </recommendedName>
    <alternativeName>
        <fullName evidence="11 12">N-acetylmuramic acid 6-phosphate hydrolase</fullName>
    </alternativeName>
    <alternativeName>
        <fullName evidence="10 12">N-acetylmuramic acid 6-phosphate lyase</fullName>
    </alternativeName>
</protein>
<keyword evidence="3 12" id="KW-0119">Carbohydrate metabolism</keyword>
<evidence type="ECO:0000256" key="10">
    <source>
        <dbReference type="ARBA" id="ARBA00077905"/>
    </source>
</evidence>
<feature type="active site" evidence="12">
    <location>
        <position position="116"/>
    </location>
</feature>
<dbReference type="AlphaFoldDB" id="A0A7W2A8Q3"/>
<dbReference type="InterPro" id="IPR001347">
    <property type="entry name" value="SIS_dom"/>
</dbReference>
<dbReference type="FunFam" id="1.10.8.1080:FF:000001">
    <property type="entry name" value="N-acetylmuramic acid 6-phosphate etherase"/>
    <property type="match status" value="1"/>
</dbReference>
<dbReference type="PROSITE" id="PS51464">
    <property type="entry name" value="SIS"/>
    <property type="match status" value="1"/>
</dbReference>
<evidence type="ECO:0000256" key="8">
    <source>
        <dbReference type="ARBA" id="ARBA00067056"/>
    </source>
</evidence>
<evidence type="ECO:0000313" key="15">
    <source>
        <dbReference type="Proteomes" id="UP000535491"/>
    </source>
</evidence>
<dbReference type="InterPro" id="IPR005488">
    <property type="entry name" value="Etherase_MurQ"/>
</dbReference>
<dbReference type="RefSeq" id="WP_181751313.1">
    <property type="nucleotide sequence ID" value="NZ_JACEIQ010000005.1"/>
</dbReference>
<organism evidence="14 15">
    <name type="scientific">Paenactinomyces guangxiensis</name>
    <dbReference type="NCBI Taxonomy" id="1490290"/>
    <lineage>
        <taxon>Bacteria</taxon>
        <taxon>Bacillati</taxon>
        <taxon>Bacillota</taxon>
        <taxon>Bacilli</taxon>
        <taxon>Bacillales</taxon>
        <taxon>Thermoactinomycetaceae</taxon>
        <taxon>Paenactinomyces</taxon>
    </lineage>
</organism>
<dbReference type="Gene3D" id="3.40.50.10490">
    <property type="entry name" value="Glucose-6-phosphate isomerase like protein, domain 1"/>
    <property type="match status" value="1"/>
</dbReference>
<dbReference type="CDD" id="cd05007">
    <property type="entry name" value="SIS_Etherase"/>
    <property type="match status" value="1"/>
</dbReference>
<dbReference type="GO" id="GO:0016803">
    <property type="term" value="F:ether hydrolase activity"/>
    <property type="evidence" value="ECO:0007669"/>
    <property type="project" value="TreeGrafter"/>
</dbReference>
<dbReference type="Pfam" id="PF20741">
    <property type="entry name" value="GKRP-like_C"/>
    <property type="match status" value="1"/>
</dbReference>
<keyword evidence="2 12" id="KW-0456">Lyase</keyword>
<dbReference type="GO" id="GO:0097367">
    <property type="term" value="F:carbohydrate derivative binding"/>
    <property type="evidence" value="ECO:0007669"/>
    <property type="project" value="InterPro"/>
</dbReference>
<evidence type="ECO:0000256" key="5">
    <source>
        <dbReference type="ARBA" id="ARBA00060595"/>
    </source>
</evidence>
<gene>
    <name evidence="12 14" type="primary">murQ</name>
    <name evidence="14" type="ORF">H1191_07120</name>
</gene>
<dbReference type="SUPFAM" id="SSF53697">
    <property type="entry name" value="SIS domain"/>
    <property type="match status" value="1"/>
</dbReference>
<dbReference type="UniPathway" id="UPA00342"/>
<evidence type="ECO:0000256" key="2">
    <source>
        <dbReference type="ARBA" id="ARBA00023239"/>
    </source>
</evidence>
<evidence type="ECO:0000256" key="4">
    <source>
        <dbReference type="ARBA" id="ARBA00051747"/>
    </source>
</evidence>
<dbReference type="Proteomes" id="UP000535491">
    <property type="component" value="Unassembled WGS sequence"/>
</dbReference>
<keyword evidence="15" id="KW-1185">Reference proteome</keyword>
<evidence type="ECO:0000259" key="13">
    <source>
        <dbReference type="PROSITE" id="PS51464"/>
    </source>
</evidence>
<dbReference type="GO" id="GO:0009254">
    <property type="term" value="P:peptidoglycan turnover"/>
    <property type="evidence" value="ECO:0007669"/>
    <property type="project" value="TreeGrafter"/>
</dbReference>
<feature type="domain" description="SIS" evidence="13">
    <location>
        <begin position="57"/>
        <end position="220"/>
    </location>
</feature>
<comment type="similarity">
    <text evidence="7 12">Belongs to the GCKR-like family. MurNAc-6-P etherase subfamily.</text>
</comment>